<dbReference type="KEGG" id="sfu:Sfum_0328"/>
<dbReference type="InParanoid" id="A0LF26"/>
<evidence type="ECO:0000313" key="1">
    <source>
        <dbReference type="EMBL" id="ABK16028.1"/>
    </source>
</evidence>
<protein>
    <submittedName>
        <fullName evidence="1">Uncharacterized protein</fullName>
    </submittedName>
</protein>
<dbReference type="AlphaFoldDB" id="A0LF26"/>
<evidence type="ECO:0000313" key="2">
    <source>
        <dbReference type="Proteomes" id="UP000001784"/>
    </source>
</evidence>
<reference evidence="1 2" key="1">
    <citation type="submission" date="2006-10" db="EMBL/GenBank/DDBJ databases">
        <title>Complete sequence of Syntrophobacter fumaroxidans MPOB.</title>
        <authorList>
            <consortium name="US DOE Joint Genome Institute"/>
            <person name="Copeland A."/>
            <person name="Lucas S."/>
            <person name="Lapidus A."/>
            <person name="Barry K."/>
            <person name="Detter J.C."/>
            <person name="Glavina del Rio T."/>
            <person name="Hammon N."/>
            <person name="Israni S."/>
            <person name="Pitluck S."/>
            <person name="Goltsman E.G."/>
            <person name="Martinez M."/>
            <person name="Schmutz J."/>
            <person name="Larimer F."/>
            <person name="Land M."/>
            <person name="Hauser L."/>
            <person name="Kyrpides N."/>
            <person name="Kim E."/>
            <person name="Boone D.R."/>
            <person name="Brockman F."/>
            <person name="Culley D."/>
            <person name="Ferry J."/>
            <person name="Gunsalus R."/>
            <person name="McInerney M.J."/>
            <person name="Morrison M."/>
            <person name="Plugge C."/>
            <person name="Rohlin L."/>
            <person name="Scholten J."/>
            <person name="Sieber J."/>
            <person name="Stams A.J.M."/>
            <person name="Worm P."/>
            <person name="Henstra A.M."/>
            <person name="Richardson P."/>
        </authorList>
    </citation>
    <scope>NUCLEOTIDE SEQUENCE [LARGE SCALE GENOMIC DNA]</scope>
    <source>
        <strain evidence="2">DSM 10017 / MPOB</strain>
    </source>
</reference>
<dbReference type="RefSeq" id="WP_011697201.1">
    <property type="nucleotide sequence ID" value="NC_008554.1"/>
</dbReference>
<keyword evidence="2" id="KW-1185">Reference proteome</keyword>
<accession>A0LF26</accession>
<proteinExistence type="predicted"/>
<gene>
    <name evidence="1" type="ordered locus">Sfum_0328</name>
</gene>
<name>A0LF26_SYNFM</name>
<dbReference type="OrthoDB" id="5383152at2"/>
<dbReference type="EMBL" id="CP000478">
    <property type="protein sequence ID" value="ABK16028.1"/>
    <property type="molecule type" value="Genomic_DNA"/>
</dbReference>
<sequence length="147" mass="16710">MAVPLAGHLQARKKARFHVQVKIGNIPTDIQTPAQVLVEGTVVRIFRSDGNLRPGDRVVFPVWVCRPGDDVPVGPVCGFLDRLASATHIEVYLNGAPPRCDVALDEWLPLETASDEPRLTVEELERQIREARKKKRRWWWFRPNTTP</sequence>
<dbReference type="HOGENOM" id="CLU_1767135_0_0_7"/>
<dbReference type="Proteomes" id="UP000001784">
    <property type="component" value="Chromosome"/>
</dbReference>
<organism evidence="1 2">
    <name type="scientific">Syntrophobacter fumaroxidans (strain DSM 10017 / MPOB)</name>
    <dbReference type="NCBI Taxonomy" id="335543"/>
    <lineage>
        <taxon>Bacteria</taxon>
        <taxon>Pseudomonadati</taxon>
        <taxon>Thermodesulfobacteriota</taxon>
        <taxon>Syntrophobacteria</taxon>
        <taxon>Syntrophobacterales</taxon>
        <taxon>Syntrophobacteraceae</taxon>
        <taxon>Syntrophobacter</taxon>
    </lineage>
</organism>